<dbReference type="EMBL" id="FQXD01000014">
    <property type="protein sequence ID" value="SHH81301.1"/>
    <property type="molecule type" value="Genomic_DNA"/>
</dbReference>
<dbReference type="InterPro" id="IPR025302">
    <property type="entry name" value="DrrA1/2-like_C"/>
</dbReference>
<dbReference type="Proteomes" id="UP000184079">
    <property type="component" value="Unassembled WGS sequence"/>
</dbReference>
<evidence type="ECO:0000256" key="2">
    <source>
        <dbReference type="ARBA" id="ARBA00022448"/>
    </source>
</evidence>
<evidence type="ECO:0000256" key="4">
    <source>
        <dbReference type="ARBA" id="ARBA00022840"/>
    </source>
</evidence>
<proteinExistence type="inferred from homology"/>
<name>A0A1M5W1G0_9BACI</name>
<dbReference type="InterPro" id="IPR003593">
    <property type="entry name" value="AAA+_ATPase"/>
</dbReference>
<dbReference type="InterPro" id="IPR017871">
    <property type="entry name" value="ABC_transporter-like_CS"/>
</dbReference>
<evidence type="ECO:0000313" key="6">
    <source>
        <dbReference type="EMBL" id="SHH81301.1"/>
    </source>
</evidence>
<dbReference type="InterPro" id="IPR027417">
    <property type="entry name" value="P-loop_NTPase"/>
</dbReference>
<dbReference type="AlphaFoldDB" id="A0A1M5W1G0"/>
<keyword evidence="3" id="KW-0547">Nucleotide-binding</keyword>
<dbReference type="Pfam" id="PF13732">
    <property type="entry name" value="DrrA1-3_C"/>
    <property type="match status" value="1"/>
</dbReference>
<dbReference type="Pfam" id="PF00005">
    <property type="entry name" value="ABC_tran"/>
    <property type="match status" value="1"/>
</dbReference>
<dbReference type="CDD" id="cd03230">
    <property type="entry name" value="ABC_DR_subfamily_A"/>
    <property type="match status" value="1"/>
</dbReference>
<keyword evidence="7" id="KW-1185">Reference proteome</keyword>
<dbReference type="OrthoDB" id="9804819at2"/>
<organism evidence="6 7">
    <name type="scientific">Virgibacillus chiguensis</name>
    <dbReference type="NCBI Taxonomy" id="411959"/>
    <lineage>
        <taxon>Bacteria</taxon>
        <taxon>Bacillati</taxon>
        <taxon>Bacillota</taxon>
        <taxon>Bacilli</taxon>
        <taxon>Bacillales</taxon>
        <taxon>Bacillaceae</taxon>
        <taxon>Virgibacillus</taxon>
    </lineage>
</organism>
<evidence type="ECO:0000256" key="3">
    <source>
        <dbReference type="ARBA" id="ARBA00022741"/>
    </source>
</evidence>
<gene>
    <name evidence="6" type="ORF">SAMN05421807_11483</name>
</gene>
<evidence type="ECO:0000256" key="1">
    <source>
        <dbReference type="ARBA" id="ARBA00005417"/>
    </source>
</evidence>
<dbReference type="PANTHER" id="PTHR43335">
    <property type="entry name" value="ABC TRANSPORTER, ATP-BINDING PROTEIN"/>
    <property type="match status" value="1"/>
</dbReference>
<sequence length="302" mass="33917">MTILSVSNLAKQFNNTYAVKDLAYQFTPHQCIALIGPNGAGKTTTLQMIAGLLQPTSGEIIFDKHKSIDRRTLIGYLPQQPVFYSWMTGSEFLVYSGQLGGLTKTASRKRSAELLDITGISEAKNKRIGNYSGGMKQRLGIAQAIIHQPKLLMLDEPVSSLDPIGRREVLTLLEQLKTEMTVLFSTHILSDADEISDELILLRKGEMIESGKMKDLRQKYQTTKITLQFLENQAFYQKKVAALPHVTRTLLERDTVQVIATNIETARQEILQQAVDEKWPLLAFKLEQATLEEMFMKAVNDA</sequence>
<dbReference type="GO" id="GO:0005524">
    <property type="term" value="F:ATP binding"/>
    <property type="evidence" value="ECO:0007669"/>
    <property type="project" value="UniProtKB-KW"/>
</dbReference>
<keyword evidence="4 6" id="KW-0067">ATP-binding</keyword>
<evidence type="ECO:0000313" key="7">
    <source>
        <dbReference type="Proteomes" id="UP000184079"/>
    </source>
</evidence>
<keyword evidence="2" id="KW-0813">Transport</keyword>
<evidence type="ECO:0000259" key="5">
    <source>
        <dbReference type="PROSITE" id="PS50893"/>
    </source>
</evidence>
<dbReference type="InterPro" id="IPR003439">
    <property type="entry name" value="ABC_transporter-like_ATP-bd"/>
</dbReference>
<dbReference type="GO" id="GO:0016887">
    <property type="term" value="F:ATP hydrolysis activity"/>
    <property type="evidence" value="ECO:0007669"/>
    <property type="project" value="InterPro"/>
</dbReference>
<dbReference type="SUPFAM" id="SSF52540">
    <property type="entry name" value="P-loop containing nucleoside triphosphate hydrolases"/>
    <property type="match status" value="1"/>
</dbReference>
<dbReference type="RefSeq" id="WP_073011341.1">
    <property type="nucleotide sequence ID" value="NZ_FQXD01000014.1"/>
</dbReference>
<dbReference type="PANTHER" id="PTHR43335:SF11">
    <property type="entry name" value="ABC TRANSPORTER RELATED"/>
    <property type="match status" value="1"/>
</dbReference>
<dbReference type="PROSITE" id="PS50893">
    <property type="entry name" value="ABC_TRANSPORTER_2"/>
    <property type="match status" value="1"/>
</dbReference>
<protein>
    <submittedName>
        <fullName evidence="6">ABC-2 type transport system ATP-binding protein</fullName>
    </submittedName>
</protein>
<accession>A0A1M5W1G0</accession>
<dbReference type="Gene3D" id="3.40.50.300">
    <property type="entry name" value="P-loop containing nucleotide triphosphate hydrolases"/>
    <property type="match status" value="1"/>
</dbReference>
<feature type="domain" description="ABC transporter" evidence="5">
    <location>
        <begin position="4"/>
        <end position="229"/>
    </location>
</feature>
<comment type="similarity">
    <text evidence="1">Belongs to the ABC transporter superfamily.</text>
</comment>
<dbReference type="SMART" id="SM00382">
    <property type="entry name" value="AAA"/>
    <property type="match status" value="1"/>
</dbReference>
<reference evidence="7" key="1">
    <citation type="submission" date="2016-11" db="EMBL/GenBank/DDBJ databases">
        <authorList>
            <person name="Varghese N."/>
            <person name="Submissions S."/>
        </authorList>
    </citation>
    <scope>NUCLEOTIDE SEQUENCE [LARGE SCALE GENOMIC DNA]</scope>
    <source>
        <strain evidence="7">CGMCC 1.6496</strain>
    </source>
</reference>
<dbReference type="PROSITE" id="PS00211">
    <property type="entry name" value="ABC_TRANSPORTER_1"/>
    <property type="match status" value="1"/>
</dbReference>